<protein>
    <submittedName>
        <fullName evidence="1">Uncharacterized protein</fullName>
    </submittedName>
</protein>
<comment type="caution">
    <text evidence="1">The sequence shown here is derived from an EMBL/GenBank/DDBJ whole genome shotgun (WGS) entry which is preliminary data.</text>
</comment>
<dbReference type="EMBL" id="CM056814">
    <property type="protein sequence ID" value="KAJ8626385.1"/>
    <property type="molecule type" value="Genomic_DNA"/>
</dbReference>
<gene>
    <name evidence="1" type="ORF">MRB53_019692</name>
</gene>
<proteinExistence type="predicted"/>
<keyword evidence="2" id="KW-1185">Reference proteome</keyword>
<dbReference type="Proteomes" id="UP001234297">
    <property type="component" value="Chromosome 6"/>
</dbReference>
<organism evidence="1 2">
    <name type="scientific">Persea americana</name>
    <name type="common">Avocado</name>
    <dbReference type="NCBI Taxonomy" id="3435"/>
    <lineage>
        <taxon>Eukaryota</taxon>
        <taxon>Viridiplantae</taxon>
        <taxon>Streptophyta</taxon>
        <taxon>Embryophyta</taxon>
        <taxon>Tracheophyta</taxon>
        <taxon>Spermatophyta</taxon>
        <taxon>Magnoliopsida</taxon>
        <taxon>Magnoliidae</taxon>
        <taxon>Laurales</taxon>
        <taxon>Lauraceae</taxon>
        <taxon>Persea</taxon>
    </lineage>
</organism>
<accession>A0ACC2KYX8</accession>
<sequence length="89" mass="10175">MRREDAYDRVKRRTIGCALDSMEFGGREERWEGAEIAMGRRSNESRALKWMTDDAGLGTEAVMWSVEHADDVSRSPTREFPALPAPWCL</sequence>
<reference evidence="1 2" key="1">
    <citation type="journal article" date="2022" name="Hortic Res">
        <title>A haplotype resolved chromosomal level avocado genome allows analysis of novel avocado genes.</title>
        <authorList>
            <person name="Nath O."/>
            <person name="Fletcher S.J."/>
            <person name="Hayward A."/>
            <person name="Shaw L.M."/>
            <person name="Masouleh A.K."/>
            <person name="Furtado A."/>
            <person name="Henry R.J."/>
            <person name="Mitter N."/>
        </authorList>
    </citation>
    <scope>NUCLEOTIDE SEQUENCE [LARGE SCALE GENOMIC DNA]</scope>
    <source>
        <strain evidence="2">cv. Hass</strain>
    </source>
</reference>
<evidence type="ECO:0000313" key="1">
    <source>
        <dbReference type="EMBL" id="KAJ8626385.1"/>
    </source>
</evidence>
<evidence type="ECO:0000313" key="2">
    <source>
        <dbReference type="Proteomes" id="UP001234297"/>
    </source>
</evidence>
<name>A0ACC2KYX8_PERAE</name>